<protein>
    <submittedName>
        <fullName evidence="3">Glutathione S-transferase family protein</fullName>
    </submittedName>
</protein>
<feature type="domain" description="GST C-terminal" evidence="2">
    <location>
        <begin position="66"/>
        <end position="197"/>
    </location>
</feature>
<organism evidence="3 4">
    <name type="scientific">Microbaculum marinum</name>
    <dbReference type="NCBI Taxonomy" id="1764581"/>
    <lineage>
        <taxon>Bacteria</taxon>
        <taxon>Pseudomonadati</taxon>
        <taxon>Pseudomonadota</taxon>
        <taxon>Alphaproteobacteria</taxon>
        <taxon>Hyphomicrobiales</taxon>
        <taxon>Tepidamorphaceae</taxon>
        <taxon>Microbaculum</taxon>
    </lineage>
</organism>
<evidence type="ECO:0000313" key="3">
    <source>
        <dbReference type="EMBL" id="MEJ8570480.1"/>
    </source>
</evidence>
<dbReference type="Proteomes" id="UP001378188">
    <property type="component" value="Unassembled WGS sequence"/>
</dbReference>
<keyword evidence="4" id="KW-1185">Reference proteome</keyword>
<accession>A0AAW9RNQ6</accession>
<evidence type="ECO:0000259" key="1">
    <source>
        <dbReference type="PROSITE" id="PS50404"/>
    </source>
</evidence>
<dbReference type="PROSITE" id="PS50404">
    <property type="entry name" value="GST_NTER"/>
    <property type="match status" value="1"/>
</dbReference>
<dbReference type="Pfam" id="PF13410">
    <property type="entry name" value="GST_C_2"/>
    <property type="match status" value="1"/>
</dbReference>
<dbReference type="Gene3D" id="3.40.30.10">
    <property type="entry name" value="Glutaredoxin"/>
    <property type="match status" value="1"/>
</dbReference>
<dbReference type="Pfam" id="PF13417">
    <property type="entry name" value="GST_N_3"/>
    <property type="match status" value="1"/>
</dbReference>
<name>A0AAW9RNQ6_9HYPH</name>
<dbReference type="Gene3D" id="1.20.1050.10">
    <property type="match status" value="1"/>
</dbReference>
<reference evidence="3 4" key="1">
    <citation type="submission" date="2024-02" db="EMBL/GenBank/DDBJ databases">
        <title>Genome analysis and characterization of Microbaculum marinisediminis sp. nov., isolated from marine sediment.</title>
        <authorList>
            <person name="Du Z.-J."/>
            <person name="Ye Y.-Q."/>
            <person name="Zhang Z.-R."/>
            <person name="Yuan S.-M."/>
            <person name="Zhang X.-Y."/>
        </authorList>
    </citation>
    <scope>NUCLEOTIDE SEQUENCE [LARGE SCALE GENOMIC DNA]</scope>
    <source>
        <strain evidence="3 4">SDUM1044001</strain>
    </source>
</reference>
<dbReference type="SUPFAM" id="SSF47616">
    <property type="entry name" value="GST C-terminal domain-like"/>
    <property type="match status" value="1"/>
</dbReference>
<dbReference type="SUPFAM" id="SSF52833">
    <property type="entry name" value="Thioredoxin-like"/>
    <property type="match status" value="1"/>
</dbReference>
<dbReference type="PANTHER" id="PTHR43968:SF6">
    <property type="entry name" value="GLUTATHIONE S-TRANSFERASE OMEGA"/>
    <property type="match status" value="1"/>
</dbReference>
<comment type="caution">
    <text evidence="3">The sequence shown here is derived from an EMBL/GenBank/DDBJ whole genome shotgun (WGS) entry which is preliminary data.</text>
</comment>
<dbReference type="GO" id="GO:0005737">
    <property type="term" value="C:cytoplasm"/>
    <property type="evidence" value="ECO:0007669"/>
    <property type="project" value="TreeGrafter"/>
</dbReference>
<sequence length="197" mass="21495">MKLYMSKNSPYVRIVRVVLRENPKVADVTELEIDPRDPATGFWSVNPIARIPTLELDDGTVIAESDLICRHLDDMAGGALYAPLRDNASRLAILGIAQGMLDRGVAARTERMRPGGPDQAAFVETHFAAIRRAADALESIAPAAVDTPDIADIAVACTVAWLDFRHPEVDVRAGRPGLSRWFSEMDARDSMASTRPS</sequence>
<dbReference type="EMBL" id="JAZHOF010000001">
    <property type="protein sequence ID" value="MEJ8570480.1"/>
    <property type="molecule type" value="Genomic_DNA"/>
</dbReference>
<dbReference type="RefSeq" id="WP_340328209.1">
    <property type="nucleotide sequence ID" value="NZ_JAZHOF010000001.1"/>
</dbReference>
<dbReference type="InterPro" id="IPR010987">
    <property type="entry name" value="Glutathione-S-Trfase_C-like"/>
</dbReference>
<feature type="domain" description="GST N-terminal" evidence="1">
    <location>
        <begin position="1"/>
        <end position="80"/>
    </location>
</feature>
<dbReference type="PANTHER" id="PTHR43968">
    <property type="match status" value="1"/>
</dbReference>
<dbReference type="InterPro" id="IPR004045">
    <property type="entry name" value="Glutathione_S-Trfase_N"/>
</dbReference>
<dbReference type="PROSITE" id="PS50405">
    <property type="entry name" value="GST_CTER"/>
    <property type="match status" value="1"/>
</dbReference>
<dbReference type="CDD" id="cd03205">
    <property type="entry name" value="GST_C_6"/>
    <property type="match status" value="1"/>
</dbReference>
<dbReference type="InterPro" id="IPR050983">
    <property type="entry name" value="GST_Omega/HSP26"/>
</dbReference>
<dbReference type="AlphaFoldDB" id="A0AAW9RNQ6"/>
<dbReference type="InterPro" id="IPR036282">
    <property type="entry name" value="Glutathione-S-Trfase_C_sf"/>
</dbReference>
<evidence type="ECO:0000259" key="2">
    <source>
        <dbReference type="PROSITE" id="PS50405"/>
    </source>
</evidence>
<evidence type="ECO:0000313" key="4">
    <source>
        <dbReference type="Proteomes" id="UP001378188"/>
    </source>
</evidence>
<dbReference type="InterPro" id="IPR036249">
    <property type="entry name" value="Thioredoxin-like_sf"/>
</dbReference>
<gene>
    <name evidence="3" type="ORF">V3328_03295</name>
</gene>
<proteinExistence type="predicted"/>